<evidence type="ECO:0000313" key="21">
    <source>
        <dbReference type="EnsemblMetazoa" id="SMAR007589-PA"/>
    </source>
</evidence>
<dbReference type="SUPFAM" id="SSF82895">
    <property type="entry name" value="TSP-1 type 1 repeat"/>
    <property type="match status" value="10"/>
</dbReference>
<dbReference type="InterPro" id="IPR013273">
    <property type="entry name" value="ADAMTS/ADAMTS-like"/>
</dbReference>
<dbReference type="EMBL" id="JH431792">
    <property type="status" value="NOT_ANNOTATED_CDS"/>
    <property type="molecule type" value="Genomic_DNA"/>
</dbReference>
<dbReference type="FunFam" id="2.20.100.10:FF:000005">
    <property type="entry name" value="ADAM metallopeptidase with thrombospondin type 1 motif 9"/>
    <property type="match status" value="4"/>
</dbReference>
<dbReference type="SMART" id="SM00209">
    <property type="entry name" value="TSP1"/>
    <property type="match status" value="10"/>
</dbReference>
<dbReference type="CDD" id="cd04273">
    <property type="entry name" value="ZnMc_ADAMTS_like"/>
    <property type="match status" value="1"/>
</dbReference>
<feature type="binding site" evidence="15">
    <location>
        <position position="288"/>
    </location>
    <ligand>
        <name>Ca(2+)</name>
        <dbReference type="ChEBI" id="CHEBI:29108"/>
        <label>2</label>
    </ligand>
</feature>
<feature type="disulfide bond" evidence="16">
    <location>
        <begin position="184"/>
        <end position="190"/>
    </location>
</feature>
<dbReference type="InterPro" id="IPR000884">
    <property type="entry name" value="TSP1_rpt"/>
</dbReference>
<feature type="binding site" evidence="15">
    <location>
        <position position="166"/>
    </location>
    <ligand>
        <name>Ca(2+)</name>
        <dbReference type="ChEBI" id="CHEBI:29108"/>
        <label>2</label>
    </ligand>
</feature>
<feature type="binding site" evidence="15">
    <location>
        <position position="288"/>
    </location>
    <ligand>
        <name>Ca(2+)</name>
        <dbReference type="ChEBI" id="CHEBI:29108"/>
        <label>1</label>
    </ligand>
</feature>
<dbReference type="OMA" id="DNDFQFA"/>
<dbReference type="GO" id="GO:0006508">
    <property type="term" value="P:proteolysis"/>
    <property type="evidence" value="ECO:0007669"/>
    <property type="project" value="UniProtKB-KW"/>
</dbReference>
<dbReference type="Gene3D" id="2.20.100.10">
    <property type="entry name" value="Thrombospondin type-1 (TSP1) repeat"/>
    <property type="match status" value="9"/>
</dbReference>
<feature type="disulfide bond" evidence="16">
    <location>
        <begin position="315"/>
        <end position="337"/>
    </location>
</feature>
<evidence type="ECO:0000256" key="6">
    <source>
        <dbReference type="ARBA" id="ARBA00022729"/>
    </source>
</evidence>
<feature type="binding site" evidence="15 17">
    <location>
        <position position="228"/>
    </location>
    <ligand>
        <name>Zn(2+)</name>
        <dbReference type="ChEBI" id="CHEBI:29105"/>
        <note>catalytic</note>
    </ligand>
</feature>
<evidence type="ECO:0000256" key="4">
    <source>
        <dbReference type="ARBA" id="ARBA00022670"/>
    </source>
</evidence>
<keyword evidence="13" id="KW-0325">Glycoprotein</keyword>
<keyword evidence="10" id="KW-0084">Basement membrane</keyword>
<dbReference type="InterPro" id="IPR012314">
    <property type="entry name" value="Pept_M12B_GON-ADAMTSs"/>
</dbReference>
<dbReference type="HOGENOM" id="CLU_000660_0_1_1"/>
<dbReference type="Pfam" id="PF17771">
    <property type="entry name" value="ADAMTS_CR_2"/>
    <property type="match status" value="1"/>
</dbReference>
<feature type="disulfide bond" evidence="16">
    <location>
        <begin position="393"/>
        <end position="430"/>
    </location>
</feature>
<dbReference type="InterPro" id="IPR010294">
    <property type="entry name" value="ADAMTS_spacer1"/>
</dbReference>
<comment type="caution">
    <text evidence="17">Lacks conserved residue(s) required for the propagation of feature annotation.</text>
</comment>
<evidence type="ECO:0000256" key="14">
    <source>
        <dbReference type="PIRSR" id="PIRSR613273-1"/>
    </source>
</evidence>
<accession>T1J214</accession>
<evidence type="ECO:0000256" key="9">
    <source>
        <dbReference type="ARBA" id="ARBA00022833"/>
    </source>
</evidence>
<feature type="active site" evidence="14 17">
    <location>
        <position position="225"/>
    </location>
</feature>
<feature type="binding site" evidence="15">
    <location>
        <position position="83"/>
    </location>
    <ligand>
        <name>Ca(2+)</name>
        <dbReference type="ChEBI" id="CHEBI:29108"/>
        <label>2</label>
    </ligand>
</feature>
<dbReference type="Pfam" id="PF19236">
    <property type="entry name" value="ADAMTS_CR_3"/>
    <property type="match status" value="1"/>
</dbReference>
<dbReference type="PhylomeDB" id="T1J214"/>
<evidence type="ECO:0000256" key="18">
    <source>
        <dbReference type="SAM" id="MobiDB-lite"/>
    </source>
</evidence>
<dbReference type="InterPro" id="IPR024079">
    <property type="entry name" value="MetalloPept_cat_dom_sf"/>
</dbReference>
<keyword evidence="7" id="KW-0677">Repeat</keyword>
<dbReference type="SUPFAM" id="SSF55486">
    <property type="entry name" value="Metalloproteases ('zincins'), catalytic domain"/>
    <property type="match status" value="1"/>
</dbReference>
<evidence type="ECO:0000256" key="13">
    <source>
        <dbReference type="ARBA" id="ARBA00023180"/>
    </source>
</evidence>
<dbReference type="Pfam" id="PF00090">
    <property type="entry name" value="TSP_1"/>
    <property type="match status" value="2"/>
</dbReference>
<feature type="region of interest" description="Disordered" evidence="18">
    <location>
        <begin position="50"/>
        <end position="76"/>
    </location>
</feature>
<feature type="binding site" evidence="15">
    <location>
        <position position="166"/>
    </location>
    <ligand>
        <name>Ca(2+)</name>
        <dbReference type="ChEBI" id="CHEBI:29108"/>
        <label>1</label>
    </ligand>
</feature>
<evidence type="ECO:0000256" key="1">
    <source>
        <dbReference type="ARBA" id="ARBA00004302"/>
    </source>
</evidence>
<feature type="binding site" evidence="15">
    <location>
        <position position="83"/>
    </location>
    <ligand>
        <name>Ca(2+)</name>
        <dbReference type="ChEBI" id="CHEBI:29108"/>
        <label>1</label>
    </ligand>
</feature>
<dbReference type="Pfam" id="PF08685">
    <property type="entry name" value="GON"/>
    <property type="match status" value="1"/>
</dbReference>
<keyword evidence="8" id="KW-0378">Hydrolase</keyword>
<name>T1J214_STRMM</name>
<reference evidence="22" key="1">
    <citation type="submission" date="2011-05" db="EMBL/GenBank/DDBJ databases">
        <authorList>
            <person name="Richards S.R."/>
            <person name="Qu J."/>
            <person name="Jiang H."/>
            <person name="Jhangiani S.N."/>
            <person name="Agravi P."/>
            <person name="Goodspeed R."/>
            <person name="Gross S."/>
            <person name="Mandapat C."/>
            <person name="Jackson L."/>
            <person name="Mathew T."/>
            <person name="Pu L."/>
            <person name="Thornton R."/>
            <person name="Saada N."/>
            <person name="Wilczek-Boney K.B."/>
            <person name="Lee S."/>
            <person name="Kovar C."/>
            <person name="Wu Y."/>
            <person name="Scherer S.E."/>
            <person name="Worley K.C."/>
            <person name="Muzny D.M."/>
            <person name="Gibbs R."/>
        </authorList>
    </citation>
    <scope>NUCLEOTIDE SEQUENCE</scope>
    <source>
        <strain evidence="22">Brora</strain>
    </source>
</reference>
<evidence type="ECO:0000256" key="11">
    <source>
        <dbReference type="ARBA" id="ARBA00023049"/>
    </source>
</evidence>
<protein>
    <recommendedName>
        <fullName evidence="23">Peptidase M12B domain-containing protein</fullName>
    </recommendedName>
</protein>
<feature type="disulfide bond" evidence="16">
    <location>
        <begin position="397"/>
        <end position="435"/>
    </location>
</feature>
<keyword evidence="4" id="KW-0645">Protease</keyword>
<dbReference type="GO" id="GO:0030198">
    <property type="term" value="P:extracellular matrix organization"/>
    <property type="evidence" value="ECO:0007669"/>
    <property type="project" value="InterPro"/>
</dbReference>
<feature type="binding site" evidence="15">
    <location>
        <position position="285"/>
    </location>
    <ligand>
        <name>Ca(2+)</name>
        <dbReference type="ChEBI" id="CHEBI:29108"/>
        <label>1</label>
    </ligand>
</feature>
<keyword evidence="9 15" id="KW-0862">Zinc</keyword>
<feature type="domain" description="GON" evidence="20">
    <location>
        <begin position="1284"/>
        <end position="1485"/>
    </location>
</feature>
<dbReference type="Pfam" id="PF19030">
    <property type="entry name" value="TSP1_ADAMTS"/>
    <property type="match status" value="8"/>
</dbReference>
<evidence type="ECO:0000256" key="12">
    <source>
        <dbReference type="ARBA" id="ARBA00023157"/>
    </source>
</evidence>
<dbReference type="Proteomes" id="UP000014500">
    <property type="component" value="Unassembled WGS sequence"/>
</dbReference>
<feature type="disulfide bond" evidence="16">
    <location>
        <begin position="202"/>
        <end position="285"/>
    </location>
</feature>
<proteinExistence type="predicted"/>
<dbReference type="GO" id="GO:0008270">
    <property type="term" value="F:zinc ion binding"/>
    <property type="evidence" value="ECO:0007669"/>
    <property type="project" value="InterPro"/>
</dbReference>
<evidence type="ECO:0000256" key="15">
    <source>
        <dbReference type="PIRSR" id="PIRSR613273-2"/>
    </source>
</evidence>
<feature type="disulfide bond" evidence="16">
    <location>
        <begin position="408"/>
        <end position="420"/>
    </location>
</feature>
<keyword evidence="6" id="KW-0732">Signal</keyword>
<keyword evidence="11" id="KW-0482">Metalloprotease</keyword>
<keyword evidence="15" id="KW-0106">Calcium</keyword>
<evidence type="ECO:0000259" key="20">
    <source>
        <dbReference type="PROSITE" id="PS51046"/>
    </source>
</evidence>
<dbReference type="Pfam" id="PF01421">
    <property type="entry name" value="Reprolysin"/>
    <property type="match status" value="1"/>
</dbReference>
<keyword evidence="3" id="KW-0272">Extracellular matrix</keyword>
<evidence type="ECO:0000256" key="3">
    <source>
        <dbReference type="ARBA" id="ARBA00022530"/>
    </source>
</evidence>
<feature type="binding site" evidence="15">
    <location>
        <position position="173"/>
    </location>
    <ligand>
        <name>Ca(2+)</name>
        <dbReference type="ChEBI" id="CHEBI:29108"/>
        <label>1</label>
    </ligand>
</feature>
<dbReference type="Gene3D" id="3.40.1620.60">
    <property type="match status" value="1"/>
</dbReference>
<dbReference type="InterPro" id="IPR041645">
    <property type="entry name" value="ADAMTS_CR_2"/>
</dbReference>
<dbReference type="FunFam" id="2.20.100.10:FF:000006">
    <property type="entry name" value="A disintegrin and metalloproteinase with thrombospondin motifs 1"/>
    <property type="match status" value="1"/>
</dbReference>
<dbReference type="GO" id="GO:0004222">
    <property type="term" value="F:metalloendopeptidase activity"/>
    <property type="evidence" value="ECO:0007669"/>
    <property type="project" value="InterPro"/>
</dbReference>
<evidence type="ECO:0000256" key="16">
    <source>
        <dbReference type="PIRSR" id="PIRSR613273-3"/>
    </source>
</evidence>
<evidence type="ECO:0000256" key="17">
    <source>
        <dbReference type="PROSITE-ProRule" id="PRU00276"/>
    </source>
</evidence>
<feature type="binding site" evidence="15 17">
    <location>
        <position position="224"/>
    </location>
    <ligand>
        <name>Zn(2+)</name>
        <dbReference type="ChEBI" id="CHEBI:29105"/>
        <note>catalytic</note>
    </ligand>
</feature>
<evidence type="ECO:0000259" key="19">
    <source>
        <dbReference type="PROSITE" id="PS50215"/>
    </source>
</evidence>
<dbReference type="PANTHER" id="PTHR13723:SF278">
    <property type="entry name" value="ADAM METALLOPEPTIDASE WITH THROMBOSPONDIN TYPE 1 MOTIF A, ISOFORM B"/>
    <property type="match status" value="1"/>
</dbReference>
<dbReference type="Pfam" id="PF05986">
    <property type="entry name" value="ADAMTS_spacer1"/>
    <property type="match status" value="1"/>
</dbReference>
<evidence type="ECO:0000313" key="22">
    <source>
        <dbReference type="Proteomes" id="UP000014500"/>
    </source>
</evidence>
<feature type="domain" description="Peptidase M12B" evidence="19">
    <location>
        <begin position="80"/>
        <end position="290"/>
    </location>
</feature>
<dbReference type="eggNOG" id="KOG3538">
    <property type="taxonomic scope" value="Eukaryota"/>
</dbReference>
<dbReference type="PROSITE" id="PS51046">
    <property type="entry name" value="GON"/>
    <property type="match status" value="1"/>
</dbReference>
<reference evidence="21" key="2">
    <citation type="submission" date="2015-02" db="UniProtKB">
        <authorList>
            <consortium name="EnsemblMetazoa"/>
        </authorList>
    </citation>
    <scope>IDENTIFICATION</scope>
</reference>
<dbReference type="PANTHER" id="PTHR13723">
    <property type="entry name" value="ADAMTS A DISINTEGRIN AND METALLOPROTEASE WITH THROMBOSPONDIN MOTIFS PROTEASE"/>
    <property type="match status" value="1"/>
</dbReference>
<keyword evidence="5 15" id="KW-0479">Metal-binding</keyword>
<evidence type="ECO:0000256" key="10">
    <source>
        <dbReference type="ARBA" id="ARBA00022869"/>
    </source>
</evidence>
<dbReference type="InterPro" id="IPR036383">
    <property type="entry name" value="TSP1_rpt_sf"/>
</dbReference>
<dbReference type="Gene3D" id="3.40.390.10">
    <property type="entry name" value="Collagenase (Catalytic Domain)"/>
    <property type="match status" value="1"/>
</dbReference>
<dbReference type="PROSITE" id="PS50092">
    <property type="entry name" value="TSP1"/>
    <property type="match status" value="9"/>
</dbReference>
<organism evidence="21 22">
    <name type="scientific">Strigamia maritima</name>
    <name type="common">European centipede</name>
    <name type="synonym">Geophilus maritimus</name>
    <dbReference type="NCBI Taxonomy" id="126957"/>
    <lineage>
        <taxon>Eukaryota</taxon>
        <taxon>Metazoa</taxon>
        <taxon>Ecdysozoa</taxon>
        <taxon>Arthropoda</taxon>
        <taxon>Myriapoda</taxon>
        <taxon>Chilopoda</taxon>
        <taxon>Pleurostigmophora</taxon>
        <taxon>Geophilomorpha</taxon>
        <taxon>Linotaeniidae</taxon>
        <taxon>Strigamia</taxon>
    </lineage>
</organism>
<evidence type="ECO:0000256" key="7">
    <source>
        <dbReference type="ARBA" id="ARBA00022737"/>
    </source>
</evidence>
<dbReference type="PRINTS" id="PR01857">
    <property type="entry name" value="ADAMTSFAMILY"/>
</dbReference>
<feature type="disulfide bond" evidence="16">
    <location>
        <begin position="358"/>
        <end position="369"/>
    </location>
</feature>
<dbReference type="FunFam" id="3.40.390.10:FF:000001">
    <property type="entry name" value="A disintegrin and metalloproteinase with thrombospondin motifs 1"/>
    <property type="match status" value="1"/>
</dbReference>
<dbReference type="Gene3D" id="2.60.120.830">
    <property type="match status" value="1"/>
</dbReference>
<dbReference type="EnsemblMetazoa" id="SMAR007589-RA">
    <property type="protein sequence ID" value="SMAR007589-PA"/>
    <property type="gene ID" value="SMAR007589"/>
</dbReference>
<evidence type="ECO:0000256" key="2">
    <source>
        <dbReference type="ARBA" id="ARBA00022525"/>
    </source>
</evidence>
<dbReference type="InterPro" id="IPR045371">
    <property type="entry name" value="ADAMTS_CR_3"/>
</dbReference>
<feature type="binding site" evidence="15 17">
    <location>
        <position position="234"/>
    </location>
    <ligand>
        <name>Zn(2+)</name>
        <dbReference type="ChEBI" id="CHEBI:29105"/>
        <note>catalytic</note>
    </ligand>
</feature>
<comment type="subcellular location">
    <subcellularLocation>
        <location evidence="1">Secreted</location>
        <location evidence="1">Extracellular space</location>
        <location evidence="1">Extracellular matrix</location>
        <location evidence="1">Basement membrane</location>
    </subcellularLocation>
</comment>
<feature type="disulfide bond" evidence="16">
    <location>
        <begin position="241"/>
        <end position="269"/>
    </location>
</feature>
<keyword evidence="22" id="KW-1185">Reference proteome</keyword>
<comment type="cofactor">
    <cofactor evidence="15">
        <name>Zn(2+)</name>
        <dbReference type="ChEBI" id="CHEBI:29105"/>
    </cofactor>
    <text evidence="15">Binds 1 zinc ion per subunit.</text>
</comment>
<sequence length="1487" mass="167927">MVGYIWSSSGRFFMEPASTGGDITDVHVIYRYDEKEQTKDNGIFFRHRRHHHRHNAHKGVNDSGSHQHKRRSKRSVSHDLHVEVMVVADMKMQMYHGTLLQNYILTLMSIVSLIYKDASIGNSINIAVVKLAMMNEDVAKDVVHQSAPKTLKNFCKWQAIQNDPNDKSSLHHDTAILLTREDICRSPKKCDTLGLAELGTMCDPYNSCSIVEDNGLSAAFTIAHELGHVLSMPHDDDFIKCHRINNGKQYHVMARMLDYNTYPWSWSTCSSHFLTEFLDSGLAHCLQDPPLKNKLKGRWAEERQPGELFTDDSQCELVYGSGARICPYMPVCKILWCVTPDLIGCRTHHMPWADGTKCGEYKWCQKGECRRREPTKLKPIDGGWSKWNKYGPCSRTCGGGIQKAIRHCNKPKPDNGGRYCIGRRIRYRSCKTQSCGSLAKDFREEQCAAFNGKHFNIHGLPTNVTWAAVHSGLNPKDRCKLFCRVSNGNAYYVLREKVEDGTPCSPDSFDVCVNGICLPAGCDLRLGSKKQLDLCGVCGGNNSTCKTVSGHLNRRLHYGYTDVVRIPAGANNIDVRQYGYNNSEKDDNYIALKTPVDEYILNGNFSVILFKKLIRYGVSTLEYNGAGAVVERINASRPLEKDLIIQVILSVKDLLPPDIHYQYTISTTTAYRWDYAPQWDECSSICQGYRYRQPVCLRTYEGVEVDGVHCWKVETQPQPLKELCNQHCKLSWQITRKSECSAHCGKGKRTLTVQCVQMIESDSRIVDDWFCKNLPDKPSSNELCEIPCTVAQWEFGAWSKCSVSCGRGERQRPYWCELNGKEVHGSMCNPNAIPEHKQTCVLASCPSWKSGQWGQCSSTCGNGVSRRMVICQSDREIRIDDNRCNVREKPEEEMQCNLPQCVSTQEQNQISSSTNPPGPYSNGDKIMWKTSLWGECSTTCGVGFRKRKVECYNEDGKTKNNADECKHLPRPAALELCQHKPCGSWGTGEWSEVFVLTQNVRRLRVKYNQMFQCSRKCGGGYQRRQVVCQDDNGKYADGCDTKRRPEETIHCHSHPCPTWAFGRWGACSVTCGDGIQERYVVCIENDGRVVPSTYCESEPIETQQNCTMSQCPAWKLDSEWSTCTASCNVGMQTRRPFCSYDNQTVEDSFCSGIPPMTMTRSCNTHQCPMRWVTTNWSQVFVTNSCGKGRQTRSVYCINDDGIKVNEQLCGSSKRPRLRRACNKQPCPYTWKTGFWSDCSVTCGPGVQTRTAFCHEVNAYGWMNPDPVLAGCKENERPTIIQSCGAESCTDIQRKLDVREDGEQEIVVRGKRIRVYCGAMNTSYPHEYITLPSGEEENYSEMYERRLIRPDTCPYNGERTESCECIVDAQSRAGFTTFSKIRLNITNLRVIAHDYSFARAIHGQLIPYAEAADCYSSANCPQGRFSINLADTGFIVSEFTEWVGHGNKPSIKILHHQDGLRVQGRCGGYCGKCTVDPLVGLLLDVAPP</sequence>
<evidence type="ECO:0008006" key="23">
    <source>
        <dbReference type="Google" id="ProtNLM"/>
    </source>
</evidence>
<feature type="disulfide bond" evidence="16">
    <location>
        <begin position="332"/>
        <end position="364"/>
    </location>
</feature>
<keyword evidence="2" id="KW-0964">Secreted</keyword>
<feature type="disulfide bond" evidence="16">
    <location>
        <begin position="326"/>
        <end position="345"/>
    </location>
</feature>
<feature type="disulfide bond" evidence="16">
    <location>
        <begin position="155"/>
        <end position="208"/>
    </location>
</feature>
<feature type="compositionally biased region" description="Basic residues" evidence="18">
    <location>
        <begin position="66"/>
        <end position="75"/>
    </location>
</feature>
<dbReference type="InterPro" id="IPR050439">
    <property type="entry name" value="ADAMTS_ADAMTS-like"/>
</dbReference>
<dbReference type="InterPro" id="IPR001590">
    <property type="entry name" value="Peptidase_M12B"/>
</dbReference>
<keyword evidence="12 16" id="KW-1015">Disulfide bond</keyword>
<evidence type="ECO:0000256" key="5">
    <source>
        <dbReference type="ARBA" id="ARBA00022723"/>
    </source>
</evidence>
<dbReference type="FunFam" id="2.60.120.830:FF:000001">
    <property type="entry name" value="A disintegrin and metalloproteinase with thrombospondin motifs 1"/>
    <property type="match status" value="1"/>
</dbReference>
<dbReference type="STRING" id="126957.T1J214"/>
<evidence type="ECO:0000256" key="8">
    <source>
        <dbReference type="ARBA" id="ARBA00022801"/>
    </source>
</evidence>
<dbReference type="GO" id="GO:0005604">
    <property type="term" value="C:basement membrane"/>
    <property type="evidence" value="ECO:0007669"/>
    <property type="project" value="UniProtKB-SubCell"/>
</dbReference>
<dbReference type="PROSITE" id="PS50215">
    <property type="entry name" value="ADAM_MEPRO"/>
    <property type="match status" value="1"/>
</dbReference>